<organism evidence="2 3">
    <name type="scientific">Thiohalocapsa marina</name>
    <dbReference type="NCBI Taxonomy" id="424902"/>
    <lineage>
        <taxon>Bacteria</taxon>
        <taxon>Pseudomonadati</taxon>
        <taxon>Pseudomonadota</taxon>
        <taxon>Gammaproteobacteria</taxon>
        <taxon>Chromatiales</taxon>
        <taxon>Chromatiaceae</taxon>
        <taxon>Thiohalocapsa</taxon>
    </lineage>
</organism>
<protein>
    <submittedName>
        <fullName evidence="2">Efflux RND transporter permease subunit</fullName>
    </submittedName>
</protein>
<dbReference type="SUPFAM" id="SSF82693">
    <property type="entry name" value="Multidrug efflux transporter AcrB pore domain, PN1, PN2, PC1 and PC2 subdomains"/>
    <property type="match status" value="3"/>
</dbReference>
<sequence>MTDGISTWSIRHPIGVVMLTLAVMVLGGFALGRLNVDLLPHIIYPDIRIRVLDPGVPARVMEDEVTRQLEEQLAITEGAVAIQSRSSEGRSAVDLSFRYGEDIDQALRDASSRLDRAKRFLPESIDPPVIYKRDPFQLPVAEYVVSARLMDPVELRGWVDYRLGPSLLTLPGVAAAEVGGGLEREVRVIADQYRLAGLGLDVLDLQSALAEANRDVPGGRLLMPHGEISGRIGGRFNSVQQIVDLPLSAEGRDDPLGLLRLNEVAQVIDGAAEERLRIRLNDAPGIKLSIQKQPLANTMAVVQAVDEELAQLRAQGQIPEDVAITKVDDQARYIRHSLSNAIQAAVGGALLAMLVVYLFLGSLRRTLIIGSAIPIAVLVTFILMAAFGLTFNIMTLGGLALGIGMLVDSTIVMLENIHRHQRLGGSTQASTARAAREVTSAIVASTSTNLAAVLPFLFIGGLVGLLFRELIFTISAAILAAMVVALTLVPALAGQVPAGREGAMRRGVDHALGRLQDGYAWLLVRMLRLRWLVIAGFVTALLVTVPGFFGGKQVFLPELDEGDVRISLTADTGVNIDQMDALTRQVEAIVAAQPEVQAMFTTVGGFVFGRSSFESSHRASIQVQLAPLGARDGLGSRAWIDRVKAQIDAAAIPGLKVYLYTRGIRGIRFGRGDDDLALRIKGPDLDTLVGLADRITRRLEQVDGLRNLQHSNEDVTQELSVRLDRRRAASYGLDAEDVGSVLRFALEGQTVTDFIDDDRSIDVRLRLDRDDIGTPGDLESIILFSKTEPRVPIRLGDLAEVRILPQPTEILRDRQQRVVEISASLGGDLTLEQAIEMALAAAAEVDLPPGYVLYEAGSLETLQQGRDLGRLLLGLALFLVLVVMAVQYESLRNPLIILLSVPFGLIGVVLGLDWTATPLSMPVWLGLIMLAGIVVNNAIVLVEFIELRRHDGQDKAAAIVEAARLRLRPILMTTLTTVFGMLPLALAIGEGSEMLQPLAIVIVAGLSFSTLVSLLLVPMLYAILGERHHPLTRHSGGESLHNSCG</sequence>
<evidence type="ECO:0000313" key="3">
    <source>
        <dbReference type="Proteomes" id="UP000322981"/>
    </source>
</evidence>
<dbReference type="InterPro" id="IPR001036">
    <property type="entry name" value="Acrflvin-R"/>
</dbReference>
<feature type="transmembrane region" description="Helical" evidence="1">
    <location>
        <begin position="895"/>
        <end position="912"/>
    </location>
</feature>
<feature type="transmembrane region" description="Helical" evidence="1">
    <location>
        <begin position="531"/>
        <end position="549"/>
    </location>
</feature>
<dbReference type="Proteomes" id="UP000322981">
    <property type="component" value="Unassembled WGS sequence"/>
</dbReference>
<dbReference type="Gene3D" id="3.30.70.1430">
    <property type="entry name" value="Multidrug efflux transporter AcrB pore domain"/>
    <property type="match status" value="2"/>
</dbReference>
<dbReference type="AlphaFoldDB" id="A0A5M8FQV2"/>
<dbReference type="Gene3D" id="3.30.70.1320">
    <property type="entry name" value="Multidrug efflux transporter AcrB pore domain like"/>
    <property type="match status" value="1"/>
</dbReference>
<dbReference type="SUPFAM" id="SSF82866">
    <property type="entry name" value="Multidrug efflux transporter AcrB transmembrane domain"/>
    <property type="match status" value="2"/>
</dbReference>
<dbReference type="OrthoDB" id="9758297at2"/>
<feature type="transmembrane region" description="Helical" evidence="1">
    <location>
        <begin position="924"/>
        <end position="945"/>
    </location>
</feature>
<feature type="transmembrane region" description="Helical" evidence="1">
    <location>
        <begin position="438"/>
        <end position="464"/>
    </location>
</feature>
<keyword evidence="3" id="KW-1185">Reference proteome</keyword>
<feature type="transmembrane region" description="Helical" evidence="1">
    <location>
        <begin position="470"/>
        <end position="496"/>
    </location>
</feature>
<dbReference type="PANTHER" id="PTHR32063">
    <property type="match status" value="1"/>
</dbReference>
<dbReference type="EMBL" id="VWXX01000033">
    <property type="protein sequence ID" value="KAA6183432.1"/>
    <property type="molecule type" value="Genomic_DNA"/>
</dbReference>
<feature type="transmembrane region" description="Helical" evidence="1">
    <location>
        <begin position="393"/>
        <end position="417"/>
    </location>
</feature>
<dbReference type="GO" id="GO:0042910">
    <property type="term" value="F:xenobiotic transmembrane transporter activity"/>
    <property type="evidence" value="ECO:0007669"/>
    <property type="project" value="TreeGrafter"/>
</dbReference>
<name>A0A5M8FQV2_9GAMM</name>
<proteinExistence type="predicted"/>
<keyword evidence="1" id="KW-0472">Membrane</keyword>
<dbReference type="Pfam" id="PF00873">
    <property type="entry name" value="ACR_tran"/>
    <property type="match status" value="1"/>
</dbReference>
<dbReference type="PANTHER" id="PTHR32063:SF0">
    <property type="entry name" value="SWARMING MOTILITY PROTEIN SWRC"/>
    <property type="match status" value="1"/>
</dbReference>
<dbReference type="SUPFAM" id="SSF82714">
    <property type="entry name" value="Multidrug efflux transporter AcrB TolC docking domain, DN and DC subdomains"/>
    <property type="match status" value="2"/>
</dbReference>
<dbReference type="Gene3D" id="3.30.2090.10">
    <property type="entry name" value="Multidrug efflux transporter AcrB TolC docking domain, DN and DC subdomains"/>
    <property type="match status" value="2"/>
</dbReference>
<dbReference type="PRINTS" id="PR00702">
    <property type="entry name" value="ACRIFLAVINRP"/>
</dbReference>
<reference evidence="2 3" key="1">
    <citation type="submission" date="2019-09" db="EMBL/GenBank/DDBJ databases">
        <title>Whole-genome sequence of the purple sulfur bacterium Thiohalocapsa marina DSM 19078.</title>
        <authorList>
            <person name="Kyndt J.A."/>
            <person name="Meyer T.E."/>
        </authorList>
    </citation>
    <scope>NUCLEOTIDE SEQUENCE [LARGE SCALE GENOMIC DNA]</scope>
    <source>
        <strain evidence="2 3">DSM 19078</strain>
    </source>
</reference>
<comment type="caution">
    <text evidence="2">The sequence shown here is derived from an EMBL/GenBank/DDBJ whole genome shotgun (WGS) entry which is preliminary data.</text>
</comment>
<gene>
    <name evidence="2" type="ORF">F2Q65_15905</name>
</gene>
<feature type="transmembrane region" description="Helical" evidence="1">
    <location>
        <begin position="998"/>
        <end position="1024"/>
    </location>
</feature>
<evidence type="ECO:0000313" key="2">
    <source>
        <dbReference type="EMBL" id="KAA6183432.1"/>
    </source>
</evidence>
<dbReference type="RefSeq" id="WP_150094394.1">
    <property type="nucleotide sequence ID" value="NZ_JBFUOH010000111.1"/>
</dbReference>
<feature type="transmembrane region" description="Helical" evidence="1">
    <location>
        <begin position="12"/>
        <end position="32"/>
    </location>
</feature>
<dbReference type="Gene3D" id="3.30.70.1440">
    <property type="entry name" value="Multidrug efflux transporter AcrB pore domain"/>
    <property type="match status" value="1"/>
</dbReference>
<evidence type="ECO:0000256" key="1">
    <source>
        <dbReference type="SAM" id="Phobius"/>
    </source>
</evidence>
<feature type="transmembrane region" description="Helical" evidence="1">
    <location>
        <begin position="367"/>
        <end position="387"/>
    </location>
</feature>
<accession>A0A5M8FQV2</accession>
<dbReference type="GO" id="GO:0005886">
    <property type="term" value="C:plasma membrane"/>
    <property type="evidence" value="ECO:0007669"/>
    <property type="project" value="TreeGrafter"/>
</dbReference>
<keyword evidence="1" id="KW-0812">Transmembrane</keyword>
<feature type="transmembrane region" description="Helical" evidence="1">
    <location>
        <begin position="868"/>
        <end position="888"/>
    </location>
</feature>
<feature type="transmembrane region" description="Helical" evidence="1">
    <location>
        <begin position="965"/>
        <end position="986"/>
    </location>
</feature>
<dbReference type="InterPro" id="IPR027463">
    <property type="entry name" value="AcrB_DN_DC_subdom"/>
</dbReference>
<keyword evidence="1" id="KW-1133">Transmembrane helix</keyword>
<dbReference type="Gene3D" id="1.20.1640.10">
    <property type="entry name" value="Multidrug efflux transporter AcrB transmembrane domain"/>
    <property type="match status" value="2"/>
</dbReference>
<feature type="transmembrane region" description="Helical" evidence="1">
    <location>
        <begin position="341"/>
        <end position="360"/>
    </location>
</feature>